<dbReference type="PROSITE" id="PS01091">
    <property type="entry name" value="TATD_3"/>
    <property type="match status" value="1"/>
</dbReference>
<gene>
    <name evidence="8" type="ORF">DV711_01615</name>
</gene>
<keyword evidence="6" id="KW-0460">Magnesium</keyword>
<evidence type="ECO:0000313" key="9">
    <source>
        <dbReference type="Proteomes" id="UP000253769"/>
    </source>
</evidence>
<protein>
    <submittedName>
        <fullName evidence="8">Hydrolase TatD</fullName>
    </submittedName>
</protein>
<dbReference type="PANTHER" id="PTHR10060:SF15">
    <property type="entry name" value="DEOXYRIBONUCLEASE TATDN1"/>
    <property type="match status" value="1"/>
</dbReference>
<dbReference type="InterPro" id="IPR050891">
    <property type="entry name" value="TatD-type_Hydrolase"/>
</dbReference>
<keyword evidence="2" id="KW-0540">Nuclease</keyword>
<feature type="binding site" evidence="7">
    <location>
        <position position="135"/>
    </location>
    <ligand>
        <name>a divalent metal cation</name>
        <dbReference type="ChEBI" id="CHEBI:60240"/>
        <label>2</label>
    </ligand>
</feature>
<dbReference type="PANTHER" id="PTHR10060">
    <property type="entry name" value="TATD FAMILY DEOXYRIBONUCLEASE"/>
    <property type="match status" value="1"/>
</dbReference>
<dbReference type="FunFam" id="3.20.20.140:FF:000018">
    <property type="entry name" value="3'-5' ssDNA/RNA exonuclease TatD"/>
    <property type="match status" value="1"/>
</dbReference>
<dbReference type="GO" id="GO:0004527">
    <property type="term" value="F:exonuclease activity"/>
    <property type="evidence" value="ECO:0007669"/>
    <property type="project" value="UniProtKB-KW"/>
</dbReference>
<feature type="binding site" evidence="7">
    <location>
        <position position="99"/>
    </location>
    <ligand>
        <name>a divalent metal cation</name>
        <dbReference type="ChEBI" id="CHEBI:60240"/>
        <label>1</label>
    </ligand>
</feature>
<dbReference type="InterPro" id="IPR032466">
    <property type="entry name" value="Metal_Hydrolase"/>
</dbReference>
<dbReference type="Pfam" id="PF01026">
    <property type="entry name" value="TatD_DNase"/>
    <property type="match status" value="1"/>
</dbReference>
<keyword evidence="4 8" id="KW-0378">Hydrolase</keyword>
<dbReference type="Gene3D" id="3.20.20.140">
    <property type="entry name" value="Metal-dependent hydrolases"/>
    <property type="match status" value="1"/>
</dbReference>
<dbReference type="SUPFAM" id="SSF51556">
    <property type="entry name" value="Metallo-dependent hydrolases"/>
    <property type="match status" value="1"/>
</dbReference>
<keyword evidence="9" id="KW-1185">Reference proteome</keyword>
<evidence type="ECO:0000313" key="8">
    <source>
        <dbReference type="EMBL" id="RDE24313.1"/>
    </source>
</evidence>
<dbReference type="OrthoDB" id="9810005at2"/>
<evidence type="ECO:0000256" key="2">
    <source>
        <dbReference type="ARBA" id="ARBA00022722"/>
    </source>
</evidence>
<dbReference type="InterPro" id="IPR001130">
    <property type="entry name" value="TatD-like"/>
</dbReference>
<comment type="caution">
    <text evidence="8">The sequence shown here is derived from an EMBL/GenBank/DDBJ whole genome shotgun (WGS) entry which is preliminary data.</text>
</comment>
<evidence type="ECO:0000256" key="3">
    <source>
        <dbReference type="ARBA" id="ARBA00022723"/>
    </source>
</evidence>
<evidence type="ECO:0000256" key="6">
    <source>
        <dbReference type="ARBA" id="ARBA00022842"/>
    </source>
</evidence>
<proteinExistence type="predicted"/>
<dbReference type="AlphaFoldDB" id="A0A369WT37"/>
<organism evidence="8 9">
    <name type="scientific">Motiliproteus coralliicola</name>
    <dbReference type="NCBI Taxonomy" id="2283196"/>
    <lineage>
        <taxon>Bacteria</taxon>
        <taxon>Pseudomonadati</taxon>
        <taxon>Pseudomonadota</taxon>
        <taxon>Gammaproteobacteria</taxon>
        <taxon>Oceanospirillales</taxon>
        <taxon>Oceanospirillaceae</taxon>
        <taxon>Motiliproteus</taxon>
    </lineage>
</organism>
<reference evidence="8 9" key="1">
    <citation type="submission" date="2018-07" db="EMBL/GenBank/DDBJ databases">
        <title>Motiliproteus coralliicola sp. nov., a bacterium isolated from Coral.</title>
        <authorList>
            <person name="Wang G."/>
        </authorList>
    </citation>
    <scope>NUCLEOTIDE SEQUENCE [LARGE SCALE GENOMIC DNA]</scope>
    <source>
        <strain evidence="8 9">C34</strain>
    </source>
</reference>
<dbReference type="Proteomes" id="UP000253769">
    <property type="component" value="Unassembled WGS sequence"/>
</dbReference>
<accession>A0A369WT37</accession>
<dbReference type="CDD" id="cd01310">
    <property type="entry name" value="TatD_DNAse"/>
    <property type="match status" value="1"/>
</dbReference>
<dbReference type="PROSITE" id="PS01090">
    <property type="entry name" value="TATD_2"/>
    <property type="match status" value="1"/>
</dbReference>
<evidence type="ECO:0000256" key="4">
    <source>
        <dbReference type="ARBA" id="ARBA00022801"/>
    </source>
</evidence>
<dbReference type="GO" id="GO:0046872">
    <property type="term" value="F:metal ion binding"/>
    <property type="evidence" value="ECO:0007669"/>
    <property type="project" value="UniProtKB-KW"/>
</dbReference>
<dbReference type="InterPro" id="IPR018228">
    <property type="entry name" value="DNase_TatD-rel_CS"/>
</dbReference>
<feature type="binding site" evidence="7">
    <location>
        <position position="160"/>
    </location>
    <ligand>
        <name>a divalent metal cation</name>
        <dbReference type="ChEBI" id="CHEBI:60240"/>
        <label>2</label>
    </ligand>
</feature>
<keyword evidence="3 7" id="KW-0479">Metal-binding</keyword>
<sequence>MAFSNAPLTDIAVNLTDKSFQADLDQVLERSAAAGVTEIIVTGSTLDESRQAVELCQQHPQMLFSTAGVHPHYSRDFDADSLEQLRQLSQQECVKAVGETGLDFNRDFSPRPDQIRAFEQQLELACELKMPVLMHERDAHDRFIEIVGHYRDSLDKALLHCFTGDKEQLYRLLDLDLHIGVTGWLCDERRGAHLPPLLKEIPTNRLMLETDAPYLLPRDLRPKPKSRRNEPCHLAHIGRVAAQHMGISFEQLAQQTRRTSLEFFNIQPSH</sequence>
<dbReference type="PIRSF" id="PIRSF005902">
    <property type="entry name" value="DNase_TatD"/>
    <property type="match status" value="1"/>
</dbReference>
<evidence type="ECO:0000256" key="5">
    <source>
        <dbReference type="ARBA" id="ARBA00022839"/>
    </source>
</evidence>
<keyword evidence="5" id="KW-0269">Exonuclease</keyword>
<evidence type="ECO:0000256" key="7">
    <source>
        <dbReference type="PIRSR" id="PIRSR005902-1"/>
    </source>
</evidence>
<feature type="binding site" evidence="7">
    <location>
        <position position="211"/>
    </location>
    <ligand>
        <name>a divalent metal cation</name>
        <dbReference type="ChEBI" id="CHEBI:60240"/>
        <label>1</label>
    </ligand>
</feature>
<keyword evidence="1" id="KW-0963">Cytoplasm</keyword>
<evidence type="ECO:0000256" key="1">
    <source>
        <dbReference type="ARBA" id="ARBA00022490"/>
    </source>
</evidence>
<dbReference type="EMBL" id="QQOH01000001">
    <property type="protein sequence ID" value="RDE24313.1"/>
    <property type="molecule type" value="Genomic_DNA"/>
</dbReference>
<name>A0A369WT37_9GAMM</name>
<dbReference type="RefSeq" id="WP_114693899.1">
    <property type="nucleotide sequence ID" value="NZ_QQOH01000001.1"/>
</dbReference>